<evidence type="ECO:0000256" key="1">
    <source>
        <dbReference type="ARBA" id="ARBA00000085"/>
    </source>
</evidence>
<dbReference type="InterPro" id="IPR003661">
    <property type="entry name" value="HisK_dim/P_dom"/>
</dbReference>
<dbReference type="InterPro" id="IPR013767">
    <property type="entry name" value="PAS_fold"/>
</dbReference>
<feature type="domain" description="PAC" evidence="20">
    <location>
        <begin position="362"/>
        <end position="413"/>
    </location>
</feature>
<dbReference type="SUPFAM" id="SSF55785">
    <property type="entry name" value="PYP-like sensor domain (PAS domain)"/>
    <property type="match status" value="4"/>
</dbReference>
<dbReference type="GO" id="GO:0006355">
    <property type="term" value="P:regulation of DNA-templated transcription"/>
    <property type="evidence" value="ECO:0007669"/>
    <property type="project" value="InterPro"/>
</dbReference>
<evidence type="ECO:0000256" key="2">
    <source>
        <dbReference type="ARBA" id="ARBA00004236"/>
    </source>
</evidence>
<dbReference type="InterPro" id="IPR005467">
    <property type="entry name" value="His_kinase_dom"/>
</dbReference>
<gene>
    <name evidence="22" type="ORF">Ari01nite_63150</name>
</gene>
<dbReference type="CDD" id="cd00088">
    <property type="entry name" value="HPT"/>
    <property type="match status" value="1"/>
</dbReference>
<dbReference type="Pfam" id="PF00512">
    <property type="entry name" value="HisKA"/>
    <property type="match status" value="1"/>
</dbReference>
<feature type="domain" description="PAC" evidence="20">
    <location>
        <begin position="731"/>
        <end position="781"/>
    </location>
</feature>
<evidence type="ECO:0000313" key="23">
    <source>
        <dbReference type="Proteomes" id="UP000636960"/>
    </source>
</evidence>
<keyword evidence="8" id="KW-0418">Kinase</keyword>
<dbReference type="PROSITE" id="PS50894">
    <property type="entry name" value="HPT"/>
    <property type="match status" value="1"/>
</dbReference>
<comment type="catalytic activity">
    <reaction evidence="1">
        <text>ATP + protein L-histidine = ADP + protein N-phospho-L-histidine.</text>
        <dbReference type="EC" id="2.7.13.3"/>
    </reaction>
</comment>
<feature type="transmembrane region" description="Helical" evidence="16">
    <location>
        <begin position="46"/>
        <end position="66"/>
    </location>
</feature>
<keyword evidence="16" id="KW-1133">Transmembrane helix</keyword>
<dbReference type="Gene3D" id="1.20.120.160">
    <property type="entry name" value="HPT domain"/>
    <property type="match status" value="1"/>
</dbReference>
<feature type="domain" description="Response regulatory" evidence="18">
    <location>
        <begin position="1171"/>
        <end position="1288"/>
    </location>
</feature>
<dbReference type="InterPro" id="IPR036641">
    <property type="entry name" value="HPT_dom_sf"/>
</dbReference>
<evidence type="ECO:0000256" key="11">
    <source>
        <dbReference type="ARBA" id="ARBA00064003"/>
    </source>
</evidence>
<dbReference type="InterPro" id="IPR008207">
    <property type="entry name" value="Sig_transdc_His_kin_Hpt_dom"/>
</dbReference>
<dbReference type="PROSITE" id="PS50109">
    <property type="entry name" value="HIS_KIN"/>
    <property type="match status" value="1"/>
</dbReference>
<dbReference type="CDD" id="cd00130">
    <property type="entry name" value="PAS"/>
    <property type="match status" value="4"/>
</dbReference>
<keyword evidence="7" id="KW-0547">Nucleotide-binding</keyword>
<dbReference type="EMBL" id="BOMV01000065">
    <property type="protein sequence ID" value="GIE98850.1"/>
    <property type="molecule type" value="Genomic_DNA"/>
</dbReference>
<feature type="domain" description="PAC" evidence="20">
    <location>
        <begin position="604"/>
        <end position="656"/>
    </location>
</feature>
<dbReference type="SMART" id="SM00073">
    <property type="entry name" value="HPT"/>
    <property type="match status" value="1"/>
</dbReference>
<keyword evidence="5 15" id="KW-0597">Phosphoprotein</keyword>
<dbReference type="RefSeq" id="WP_203785849.1">
    <property type="nucleotide sequence ID" value="NZ_BOMV01000065.1"/>
</dbReference>
<dbReference type="Gene3D" id="3.30.565.10">
    <property type="entry name" value="Histidine kinase-like ATPase, C-terminal domain"/>
    <property type="match status" value="1"/>
</dbReference>
<dbReference type="SMART" id="SM00388">
    <property type="entry name" value="HisKA"/>
    <property type="match status" value="1"/>
</dbReference>
<feature type="modified residue" description="Phosphohistidine" evidence="14">
    <location>
        <position position="1359"/>
    </location>
</feature>
<evidence type="ECO:0000256" key="5">
    <source>
        <dbReference type="ARBA" id="ARBA00022553"/>
    </source>
</evidence>
<feature type="modified residue" description="4-aspartylphosphate" evidence="15">
    <location>
        <position position="1220"/>
    </location>
</feature>
<dbReference type="SUPFAM" id="SSF47384">
    <property type="entry name" value="Homodimeric domain of signal transducing histidine kinase"/>
    <property type="match status" value="1"/>
</dbReference>
<dbReference type="InterPro" id="IPR000700">
    <property type="entry name" value="PAS-assoc_C"/>
</dbReference>
<dbReference type="InterPro" id="IPR001789">
    <property type="entry name" value="Sig_transdc_resp-reg_receiver"/>
</dbReference>
<dbReference type="InterPro" id="IPR000014">
    <property type="entry name" value="PAS"/>
</dbReference>
<dbReference type="Pfam" id="PF02518">
    <property type="entry name" value="HATPase_c"/>
    <property type="match status" value="1"/>
</dbReference>
<evidence type="ECO:0000256" key="4">
    <source>
        <dbReference type="ARBA" id="ARBA00012438"/>
    </source>
</evidence>
<evidence type="ECO:0000256" key="13">
    <source>
        <dbReference type="ARBA" id="ARBA00074306"/>
    </source>
</evidence>
<evidence type="ECO:0000256" key="15">
    <source>
        <dbReference type="PROSITE-ProRule" id="PRU00169"/>
    </source>
</evidence>
<organism evidence="22 23">
    <name type="scientific">Paractinoplanes rishiriensis</name>
    <dbReference type="NCBI Taxonomy" id="1050105"/>
    <lineage>
        <taxon>Bacteria</taxon>
        <taxon>Bacillati</taxon>
        <taxon>Actinomycetota</taxon>
        <taxon>Actinomycetes</taxon>
        <taxon>Micromonosporales</taxon>
        <taxon>Micromonosporaceae</taxon>
        <taxon>Paractinoplanes</taxon>
    </lineage>
</organism>
<dbReference type="Pfam" id="PF08448">
    <property type="entry name" value="PAS_4"/>
    <property type="match status" value="2"/>
</dbReference>
<comment type="subcellular location">
    <subcellularLocation>
        <location evidence="2">Cell membrane</location>
    </subcellularLocation>
</comment>
<dbReference type="InterPro" id="IPR001610">
    <property type="entry name" value="PAC"/>
</dbReference>
<keyword evidence="23" id="KW-1185">Reference proteome</keyword>
<evidence type="ECO:0000256" key="10">
    <source>
        <dbReference type="ARBA" id="ARBA00023012"/>
    </source>
</evidence>
<dbReference type="SMART" id="SM00086">
    <property type="entry name" value="PAC"/>
    <property type="match status" value="4"/>
</dbReference>
<comment type="caution">
    <text evidence="22">The sequence shown here is derived from an EMBL/GenBank/DDBJ whole genome shotgun (WGS) entry which is preliminary data.</text>
</comment>
<dbReference type="EC" id="2.7.13.3" evidence="4"/>
<evidence type="ECO:0000256" key="9">
    <source>
        <dbReference type="ARBA" id="ARBA00022840"/>
    </source>
</evidence>
<dbReference type="PRINTS" id="PR00344">
    <property type="entry name" value="BCTRLSENSOR"/>
</dbReference>
<reference evidence="22" key="1">
    <citation type="submission" date="2021-01" db="EMBL/GenBank/DDBJ databases">
        <title>Whole genome shotgun sequence of Actinoplanes rishiriensis NBRC 108556.</title>
        <authorList>
            <person name="Komaki H."/>
            <person name="Tamura T."/>
        </authorList>
    </citation>
    <scope>NUCLEOTIDE SEQUENCE</scope>
    <source>
        <strain evidence="22">NBRC 108556</strain>
    </source>
</reference>
<protein>
    <recommendedName>
        <fullName evidence="13">Circadian input-output histidine kinase CikA</fullName>
        <ecNumber evidence="4">2.7.13.3</ecNumber>
    </recommendedName>
    <alternativeName>
        <fullName evidence="12">Sensory/regulatory protein RpfC</fullName>
    </alternativeName>
</protein>
<dbReference type="GO" id="GO:0005886">
    <property type="term" value="C:plasma membrane"/>
    <property type="evidence" value="ECO:0007669"/>
    <property type="project" value="UniProtKB-SubCell"/>
</dbReference>
<feature type="transmembrane region" description="Helical" evidence="16">
    <location>
        <begin position="253"/>
        <end position="272"/>
    </location>
</feature>
<keyword evidence="6" id="KW-0808">Transferase</keyword>
<dbReference type="PANTHER" id="PTHR45339:SF5">
    <property type="entry name" value="HISTIDINE KINASE"/>
    <property type="match status" value="1"/>
</dbReference>
<evidence type="ECO:0000256" key="14">
    <source>
        <dbReference type="PROSITE-ProRule" id="PRU00110"/>
    </source>
</evidence>
<comment type="similarity">
    <text evidence="3">In the N-terminal section; belongs to the phytochrome family.</text>
</comment>
<evidence type="ECO:0000259" key="18">
    <source>
        <dbReference type="PROSITE" id="PS50110"/>
    </source>
</evidence>
<dbReference type="CDD" id="cd16922">
    <property type="entry name" value="HATPase_EvgS-ArcB-TorS-like"/>
    <property type="match status" value="1"/>
</dbReference>
<accession>A0A919K1D2</accession>
<feature type="domain" description="HPt" evidence="21">
    <location>
        <begin position="1320"/>
        <end position="1417"/>
    </location>
</feature>
<dbReference type="SUPFAM" id="SSF55874">
    <property type="entry name" value="ATPase domain of HSP90 chaperone/DNA topoisomerase II/histidine kinase"/>
    <property type="match status" value="1"/>
</dbReference>
<dbReference type="InterPro" id="IPR004358">
    <property type="entry name" value="Sig_transdc_His_kin-like_C"/>
</dbReference>
<feature type="domain" description="Histidine kinase" evidence="17">
    <location>
        <begin position="799"/>
        <end position="1023"/>
    </location>
</feature>
<dbReference type="Pfam" id="PF00989">
    <property type="entry name" value="PAS"/>
    <property type="match status" value="1"/>
</dbReference>
<feature type="transmembrane region" description="Helical" evidence="16">
    <location>
        <begin position="221"/>
        <end position="241"/>
    </location>
</feature>
<dbReference type="CDD" id="cd00082">
    <property type="entry name" value="HisKA"/>
    <property type="match status" value="1"/>
</dbReference>
<dbReference type="SUPFAM" id="SSF47226">
    <property type="entry name" value="Histidine-containing phosphotransfer domain, HPT domain"/>
    <property type="match status" value="1"/>
</dbReference>
<dbReference type="Proteomes" id="UP000636960">
    <property type="component" value="Unassembled WGS sequence"/>
</dbReference>
<dbReference type="SMART" id="SM00387">
    <property type="entry name" value="HATPase_c"/>
    <property type="match status" value="1"/>
</dbReference>
<dbReference type="InterPro" id="IPR003594">
    <property type="entry name" value="HATPase_dom"/>
</dbReference>
<dbReference type="CDD" id="cd17546">
    <property type="entry name" value="REC_hyHK_CKI1_RcsC-like"/>
    <property type="match status" value="1"/>
</dbReference>
<evidence type="ECO:0000256" key="8">
    <source>
        <dbReference type="ARBA" id="ARBA00022777"/>
    </source>
</evidence>
<dbReference type="GO" id="GO:0005524">
    <property type="term" value="F:ATP binding"/>
    <property type="evidence" value="ECO:0007669"/>
    <property type="project" value="UniProtKB-KW"/>
</dbReference>
<feature type="domain" description="PAS" evidence="19">
    <location>
        <begin position="531"/>
        <end position="600"/>
    </location>
</feature>
<keyword evidence="9" id="KW-0067">ATP-binding</keyword>
<evidence type="ECO:0000256" key="7">
    <source>
        <dbReference type="ARBA" id="ARBA00022741"/>
    </source>
</evidence>
<dbReference type="Gene3D" id="1.10.287.130">
    <property type="match status" value="1"/>
</dbReference>
<feature type="domain" description="PAS" evidence="19">
    <location>
        <begin position="407"/>
        <end position="460"/>
    </location>
</feature>
<dbReference type="SMART" id="SM00448">
    <property type="entry name" value="REC"/>
    <property type="match status" value="1"/>
</dbReference>
<evidence type="ECO:0000256" key="12">
    <source>
        <dbReference type="ARBA" id="ARBA00068150"/>
    </source>
</evidence>
<name>A0A919K1D2_9ACTN</name>
<evidence type="ECO:0000256" key="3">
    <source>
        <dbReference type="ARBA" id="ARBA00006402"/>
    </source>
</evidence>
<keyword evidence="16" id="KW-0812">Transmembrane</keyword>
<evidence type="ECO:0000259" key="21">
    <source>
        <dbReference type="PROSITE" id="PS50894"/>
    </source>
</evidence>
<dbReference type="PROSITE" id="PS50112">
    <property type="entry name" value="PAS"/>
    <property type="match status" value="3"/>
</dbReference>
<dbReference type="Gene3D" id="3.30.450.20">
    <property type="entry name" value="PAS domain"/>
    <property type="match status" value="4"/>
</dbReference>
<dbReference type="GO" id="GO:0000155">
    <property type="term" value="F:phosphorelay sensor kinase activity"/>
    <property type="evidence" value="ECO:0007669"/>
    <property type="project" value="InterPro"/>
</dbReference>
<feature type="transmembrane region" description="Helical" evidence="16">
    <location>
        <begin position="146"/>
        <end position="171"/>
    </location>
</feature>
<dbReference type="Pfam" id="PF01627">
    <property type="entry name" value="Hpt"/>
    <property type="match status" value="1"/>
</dbReference>
<evidence type="ECO:0000259" key="20">
    <source>
        <dbReference type="PROSITE" id="PS50113"/>
    </source>
</evidence>
<feature type="domain" description="PAS" evidence="19">
    <location>
        <begin position="657"/>
        <end position="710"/>
    </location>
</feature>
<evidence type="ECO:0000259" key="17">
    <source>
        <dbReference type="PROSITE" id="PS50109"/>
    </source>
</evidence>
<dbReference type="InterPro" id="IPR013656">
    <property type="entry name" value="PAS_4"/>
</dbReference>
<dbReference type="Pfam" id="PF13426">
    <property type="entry name" value="PAS_9"/>
    <property type="match status" value="1"/>
</dbReference>
<evidence type="ECO:0000313" key="22">
    <source>
        <dbReference type="EMBL" id="GIE98850.1"/>
    </source>
</evidence>
<dbReference type="InterPro" id="IPR011006">
    <property type="entry name" value="CheY-like_superfamily"/>
</dbReference>
<dbReference type="InterPro" id="IPR036890">
    <property type="entry name" value="HATPase_C_sf"/>
</dbReference>
<dbReference type="FunFam" id="1.10.287.130:FF:000002">
    <property type="entry name" value="Two-component osmosensing histidine kinase"/>
    <property type="match status" value="1"/>
</dbReference>
<evidence type="ECO:0000259" key="19">
    <source>
        <dbReference type="PROSITE" id="PS50112"/>
    </source>
</evidence>
<comment type="subunit">
    <text evidence="11">At low DSF concentrations, interacts with RpfF.</text>
</comment>
<proteinExistence type="inferred from homology"/>
<keyword evidence="10" id="KW-0902">Two-component regulatory system</keyword>
<dbReference type="SUPFAM" id="SSF52172">
    <property type="entry name" value="CheY-like"/>
    <property type="match status" value="1"/>
</dbReference>
<dbReference type="PANTHER" id="PTHR45339">
    <property type="entry name" value="HYBRID SIGNAL TRANSDUCTION HISTIDINE KINASE J"/>
    <property type="match status" value="1"/>
</dbReference>
<dbReference type="PROSITE" id="PS50110">
    <property type="entry name" value="RESPONSE_REGULATORY"/>
    <property type="match status" value="1"/>
</dbReference>
<evidence type="ECO:0000256" key="16">
    <source>
        <dbReference type="SAM" id="Phobius"/>
    </source>
</evidence>
<feature type="transmembrane region" description="Helical" evidence="16">
    <location>
        <begin position="12"/>
        <end position="40"/>
    </location>
</feature>
<dbReference type="SMART" id="SM00091">
    <property type="entry name" value="PAS"/>
    <property type="match status" value="4"/>
</dbReference>
<dbReference type="Gene3D" id="3.40.50.2300">
    <property type="match status" value="1"/>
</dbReference>
<dbReference type="PROSITE" id="PS50113">
    <property type="entry name" value="PAC"/>
    <property type="match status" value="3"/>
</dbReference>
<dbReference type="FunFam" id="3.30.565.10:FF:000010">
    <property type="entry name" value="Sensor histidine kinase RcsC"/>
    <property type="match status" value="1"/>
</dbReference>
<dbReference type="InterPro" id="IPR036097">
    <property type="entry name" value="HisK_dim/P_sf"/>
</dbReference>
<evidence type="ECO:0000256" key="6">
    <source>
        <dbReference type="ARBA" id="ARBA00022679"/>
    </source>
</evidence>
<dbReference type="Pfam" id="PF00072">
    <property type="entry name" value="Response_reg"/>
    <property type="match status" value="1"/>
</dbReference>
<keyword evidence="16" id="KW-0472">Membrane</keyword>
<dbReference type="InterPro" id="IPR035965">
    <property type="entry name" value="PAS-like_dom_sf"/>
</dbReference>
<sequence>MSSSPAVDERPVSRLATVLSLLLGGLAVALGLLVLVYGLVAPAYPVAPGAPLCGPTGTALCLVFLGGGGMCVGAGRRAGTVLPVLAAVTALISLSDGRCPAAPAGGTELLPLAGSDPVRLAPTAVGAFLLLAAAQATRLASRRSLAVIAGQAGAAGAGAIGMLALYGLVYHAPMQATVPGQRGLSFGTALAVLAAAAATLPGPRRTGLVWVLTDLTASAMLTRRVLAAALVALPVAGWLLARGEEAGFYGYQLEAALFVTVTVALVAAVSVITGSRAARLEAANAAARLELRRHGQLDTILRHTPSAFFVKSLDGRYELASAAFEDLYGPATGRLDRDVHTPDKYAEIARRDQEVLAAAGPLVYEVEIPAERGHRTFVTTVFAMREDDGSPYGICGVTTDITRLRIAERKFKALLDASPEAMVCVDAEGRILLANARAVNVFRYSREDLVGMPVENLIPEPQRHQHTRHRREYLAAPSPRAMGEGMRLTALRGDGTECPVEISLATVDGEGGTVVFATVQDVTERLAQAQSDAQLAGIVAASSDAIVSKTLDGTILTWNPGAERLYGYTAAEMVGNDVTVILPADRPDEERGLLARVNSGELIKHHETRRVRKDGTTIYVSLSMAPVRDPGGVIVGASTISHDITAEVEAERRLRFEREQFQMIMAAASDPFISMDYNGLITEWNRQAEQVFGWRRGQVLGRHVVDTILPRRYGAALDRMLEGSWDWLLDRPTEMAAVRADGTELPIELTMWRIRSDGPSSFHAFARDITARRQTEQALAQARDQAVDTARLKSQFLASMSHEIRTPMNGVIGLSGLLLGTELGETQRRYAQGINSAGVALLSVINDVLDFSKLEAGKMVLERADFEIWRLLDEVIGLVADATGSKDLTVTARCDPALAGTVSGDAGKLRQVLLNLAGNAVKFTPSGHVTVTASPAAGRDFAPGTVPVRFEVSDTGIGIGDEQQASLFEPFTQADAGTTRRFGGTGLGLAISRELVGVLGGEIGLVSEAGRGSTFWFTVPLQPPVEDAGTAPRRALDGLRVLLVAGAEGIALSDQLAAWAIDTTVAADPAEAARALTEAATAGRPYDVAVLDGPVDLPAGAGLTGGGPAGAGLKTVLVGTEPAAGGPHHAVLSRPVRQSQLYDALVNVFAGPGDERTLGTGASPAPAGRGHVLLVEDNDINQTVALGMLANLGYTADVAGNGREAVEMAGRRDYRAIFMDCLMPEMDGYQATAAIRAAEPADRHVPIIAMTAGALPEDRQRCLSAGMDDHIAKPLMPADLAAALDAWTQEHPAGPDPAAGVREQIEQRLDLLRGAGAALGPGALAGLLRRLSAHAPGHVEAIVQAVAVDDPVRLREQAHQLKGVAANLGAGDLAAVCERLEAAGADNDLDAAVEPLAGLRPRTREMLDAVDEILAGLDWDQSDRDQAAVTGTRTTASKR</sequence>
<feature type="transmembrane region" description="Helical" evidence="16">
    <location>
        <begin position="183"/>
        <end position="200"/>
    </location>
</feature>
<dbReference type="NCBIfam" id="TIGR00229">
    <property type="entry name" value="sensory_box"/>
    <property type="match status" value="3"/>
</dbReference>